<dbReference type="RefSeq" id="WP_238273936.1">
    <property type="nucleotide sequence ID" value="NZ_BPQR01000010.1"/>
</dbReference>
<dbReference type="InterPro" id="IPR029063">
    <property type="entry name" value="SAM-dependent_MTases_sf"/>
</dbReference>
<dbReference type="Proteomes" id="UP001055102">
    <property type="component" value="Unassembled WGS sequence"/>
</dbReference>
<accession>A0ABQ4STZ0</accession>
<evidence type="ECO:0000313" key="2">
    <source>
        <dbReference type="EMBL" id="GJE05244.1"/>
    </source>
</evidence>
<sequence length="247" mass="26580">MARCGDGAVDPLELYAGGIDTSDYVEQLMPLLRAAVPRVGTLLDVGAGGGQLGSAMRDRIAAWTAVEPSPSMRRRLGALVPPPALVNAGWQDADLPASCADTVLAANMPAPLTDTAAFLARCRRWARRTVVWVVPAQRGPRGLCLAGCLPREWHGEDETPGVDIVLRRLPPGDRPAILVRSDWTFRLDVPDLPRMAAHLADRLGWAEGDPRRPELVLHLAAQALPVPGGHRLSVSRASAILVWRKDS</sequence>
<evidence type="ECO:0000313" key="3">
    <source>
        <dbReference type="Proteomes" id="UP001055102"/>
    </source>
</evidence>
<organism evidence="2 3">
    <name type="scientific">Methylobacterium jeotgali</name>
    <dbReference type="NCBI Taxonomy" id="381630"/>
    <lineage>
        <taxon>Bacteria</taxon>
        <taxon>Pseudomonadati</taxon>
        <taxon>Pseudomonadota</taxon>
        <taxon>Alphaproteobacteria</taxon>
        <taxon>Hyphomicrobiales</taxon>
        <taxon>Methylobacteriaceae</taxon>
        <taxon>Methylobacterium</taxon>
    </lineage>
</organism>
<dbReference type="SUPFAM" id="SSF53335">
    <property type="entry name" value="S-adenosyl-L-methionine-dependent methyltransferases"/>
    <property type="match status" value="1"/>
</dbReference>
<reference evidence="2" key="2">
    <citation type="submission" date="2021-08" db="EMBL/GenBank/DDBJ databases">
        <authorList>
            <person name="Tani A."/>
            <person name="Ola A."/>
            <person name="Ogura Y."/>
            <person name="Katsura K."/>
            <person name="Hayashi T."/>
        </authorList>
    </citation>
    <scope>NUCLEOTIDE SEQUENCE</scope>
    <source>
        <strain evidence="2">LMG 23639</strain>
    </source>
</reference>
<reference evidence="2" key="1">
    <citation type="journal article" date="2021" name="Front. Microbiol.">
        <title>Comprehensive Comparative Genomics and Phenotyping of Methylobacterium Species.</title>
        <authorList>
            <person name="Alessa O."/>
            <person name="Ogura Y."/>
            <person name="Fujitani Y."/>
            <person name="Takami H."/>
            <person name="Hayashi T."/>
            <person name="Sahin N."/>
            <person name="Tani A."/>
        </authorList>
    </citation>
    <scope>NUCLEOTIDE SEQUENCE</scope>
    <source>
        <strain evidence="2">LMG 23639</strain>
    </source>
</reference>
<dbReference type="Gene3D" id="3.40.50.150">
    <property type="entry name" value="Vaccinia Virus protein VP39"/>
    <property type="match status" value="1"/>
</dbReference>
<dbReference type="EMBL" id="BPQR01000010">
    <property type="protein sequence ID" value="GJE05244.1"/>
    <property type="molecule type" value="Genomic_DNA"/>
</dbReference>
<proteinExistence type="predicted"/>
<dbReference type="InterPro" id="IPR013216">
    <property type="entry name" value="Methyltransf_11"/>
</dbReference>
<comment type="caution">
    <text evidence="2">The sequence shown here is derived from an EMBL/GenBank/DDBJ whole genome shotgun (WGS) entry which is preliminary data.</text>
</comment>
<gene>
    <name evidence="2" type="ORF">AOPFMNJM_0542</name>
</gene>
<keyword evidence="3" id="KW-1185">Reference proteome</keyword>
<name>A0ABQ4STZ0_9HYPH</name>
<dbReference type="Pfam" id="PF08241">
    <property type="entry name" value="Methyltransf_11"/>
    <property type="match status" value="1"/>
</dbReference>
<feature type="domain" description="Methyltransferase type 11" evidence="1">
    <location>
        <begin position="43"/>
        <end position="127"/>
    </location>
</feature>
<protein>
    <recommendedName>
        <fullName evidence="1">Methyltransferase type 11 domain-containing protein</fullName>
    </recommendedName>
</protein>
<evidence type="ECO:0000259" key="1">
    <source>
        <dbReference type="Pfam" id="PF08241"/>
    </source>
</evidence>